<evidence type="ECO:0000256" key="2">
    <source>
        <dbReference type="ARBA" id="ARBA00023136"/>
    </source>
</evidence>
<reference evidence="6 7" key="1">
    <citation type="submission" date="2017-10" db="EMBL/GenBank/DDBJ databases">
        <title>A new Pekin duck reference genome.</title>
        <authorList>
            <person name="Hou Z.-C."/>
            <person name="Zhou Z.-K."/>
            <person name="Zhu F."/>
            <person name="Hou S.-S."/>
        </authorList>
    </citation>
    <scope>NUCLEOTIDE SEQUENCE [LARGE SCALE GENOMIC DNA]</scope>
</reference>
<dbReference type="Pfam" id="PF10256">
    <property type="entry name" value="Erf4"/>
    <property type="match status" value="1"/>
</dbReference>
<feature type="domain" description="Golgin subfamily A member 7/ERF4" evidence="5">
    <location>
        <begin position="265"/>
        <end position="360"/>
    </location>
</feature>
<feature type="compositionally biased region" description="Low complexity" evidence="4">
    <location>
        <begin position="1"/>
        <end position="15"/>
    </location>
</feature>
<dbReference type="GO" id="GO:0006612">
    <property type="term" value="P:protein targeting to membrane"/>
    <property type="evidence" value="ECO:0007669"/>
    <property type="project" value="TreeGrafter"/>
</dbReference>
<dbReference type="GO" id="GO:0002178">
    <property type="term" value="C:palmitoyltransferase complex"/>
    <property type="evidence" value="ECO:0007669"/>
    <property type="project" value="TreeGrafter"/>
</dbReference>
<evidence type="ECO:0000313" key="7">
    <source>
        <dbReference type="Proteomes" id="UP000016666"/>
    </source>
</evidence>
<organism evidence="6 7">
    <name type="scientific">Anas platyrhynchos platyrhynchos</name>
    <name type="common">Northern mallard</name>
    <dbReference type="NCBI Taxonomy" id="8840"/>
    <lineage>
        <taxon>Eukaryota</taxon>
        <taxon>Metazoa</taxon>
        <taxon>Chordata</taxon>
        <taxon>Craniata</taxon>
        <taxon>Vertebrata</taxon>
        <taxon>Euteleostomi</taxon>
        <taxon>Archelosauria</taxon>
        <taxon>Archosauria</taxon>
        <taxon>Dinosauria</taxon>
        <taxon>Saurischia</taxon>
        <taxon>Theropoda</taxon>
        <taxon>Coelurosauria</taxon>
        <taxon>Aves</taxon>
        <taxon>Neognathae</taxon>
        <taxon>Galloanserae</taxon>
        <taxon>Anseriformes</taxon>
        <taxon>Anatidae</taxon>
        <taxon>Anatinae</taxon>
        <taxon>Anas</taxon>
    </lineage>
</organism>
<dbReference type="Proteomes" id="UP000016666">
    <property type="component" value="Chromosome 6"/>
</dbReference>
<feature type="region of interest" description="Disordered" evidence="4">
    <location>
        <begin position="249"/>
        <end position="271"/>
    </location>
</feature>
<evidence type="ECO:0000256" key="3">
    <source>
        <dbReference type="ARBA" id="ARBA00037794"/>
    </source>
</evidence>
<gene>
    <name evidence="6" type="primary">GOLGA7B</name>
</gene>
<accession>A0A493T632</accession>
<protein>
    <submittedName>
        <fullName evidence="6">Golgin A7 family member B</fullName>
    </submittedName>
</protein>
<dbReference type="GeneTree" id="ENSGT00390000000134"/>
<dbReference type="Ensembl" id="ENSAPLT00000027225.1">
    <property type="protein sequence ID" value="ENSAPLP00000021163.1"/>
    <property type="gene ID" value="ENSAPLG00000018711.1"/>
</dbReference>
<reference evidence="6" key="3">
    <citation type="submission" date="2025-09" db="UniProtKB">
        <authorList>
            <consortium name="Ensembl"/>
        </authorList>
    </citation>
    <scope>IDENTIFICATION</scope>
</reference>
<feature type="region of interest" description="Disordered" evidence="4">
    <location>
        <begin position="367"/>
        <end position="392"/>
    </location>
</feature>
<dbReference type="PANTHER" id="PTHR13254:SF2">
    <property type="entry name" value="GOLGIN SUBFAMILY A MEMBER 7B"/>
    <property type="match status" value="1"/>
</dbReference>
<proteinExistence type="inferred from homology"/>
<keyword evidence="7" id="KW-1185">Reference proteome</keyword>
<dbReference type="InterPro" id="IPR019383">
    <property type="entry name" value="Golgin_A_7/ERF4"/>
</dbReference>
<dbReference type="PANTHER" id="PTHR13254">
    <property type="entry name" value="GOLGI AUTOANTIGEN, GOLGIN SUBFAMILY A, 7"/>
    <property type="match status" value="1"/>
</dbReference>
<evidence type="ECO:0000256" key="4">
    <source>
        <dbReference type="SAM" id="MobiDB-lite"/>
    </source>
</evidence>
<sequence length="392" mass="39699">MATEVGAGTARCGAAAGTGPGEGTEPNPALPHCPAGVGGVRGVTGWDPPGAGSWGLRARLGAGLGSARGALAGGVCAGLGCGVGQVAGGDGTLHGGHDMPLAPPSSSPSRCDPQLGGCCGFSSRVGCQGWPGPADPFCATVPPLHGHCRPAFAPPCSARCPPPAGKLLGTEGCPHAACDTPGDTHHARSSRCTRGQAHGPHQGLPGDMALLPGDPLPSCSPPWLTPCPPPRCTACRSCGAARPWPPRSLCSGTTATGPRASSRQSSPPELESRIERQLFEETVKTLNSFYAEAEKIGGSSYLEGCLACATAYFIFLCMETHYEKVLKKISKYIQEQNEKIYAPRGLLLTDPLERGMRVIEISIYEDRCSSGSSSSGSSSSSSGGGGGGAGGR</sequence>
<evidence type="ECO:0000259" key="5">
    <source>
        <dbReference type="Pfam" id="PF10256"/>
    </source>
</evidence>
<dbReference type="AlphaFoldDB" id="A0A493T632"/>
<comment type="similarity">
    <text evidence="1">Belongs to the ERF4 family.</text>
</comment>
<dbReference type="STRING" id="8840.ENSAPLP00000021163"/>
<feature type="compositionally biased region" description="Polar residues" evidence="4">
    <location>
        <begin position="250"/>
        <end position="267"/>
    </location>
</feature>
<feature type="region of interest" description="Disordered" evidence="4">
    <location>
        <begin position="1"/>
        <end position="29"/>
    </location>
</feature>
<keyword evidence="2" id="KW-0472">Membrane</keyword>
<feature type="compositionally biased region" description="Gly residues" evidence="4">
    <location>
        <begin position="382"/>
        <end position="392"/>
    </location>
</feature>
<reference evidence="6" key="2">
    <citation type="submission" date="2025-08" db="UniProtKB">
        <authorList>
            <consortium name="Ensembl"/>
        </authorList>
    </citation>
    <scope>IDENTIFICATION</scope>
</reference>
<dbReference type="GO" id="GO:0000139">
    <property type="term" value="C:Golgi membrane"/>
    <property type="evidence" value="ECO:0007669"/>
    <property type="project" value="UniProtKB-SubCell"/>
</dbReference>
<comment type="subcellular location">
    <subcellularLocation>
        <location evidence="3">Golgi apparatus membrane</location>
        <topology evidence="3">Lipid-anchor</topology>
    </subcellularLocation>
</comment>
<dbReference type="InterPro" id="IPR051371">
    <property type="entry name" value="Ras_palmitoyltransferase"/>
</dbReference>
<evidence type="ECO:0000256" key="1">
    <source>
        <dbReference type="ARBA" id="ARBA00007732"/>
    </source>
</evidence>
<name>A0A493T632_ANAPP</name>
<feature type="compositionally biased region" description="Low complexity" evidence="4">
    <location>
        <begin position="369"/>
        <end position="381"/>
    </location>
</feature>
<evidence type="ECO:0000313" key="6">
    <source>
        <dbReference type="Ensembl" id="ENSAPLP00000021163.1"/>
    </source>
</evidence>